<keyword evidence="1" id="KW-0238">DNA-binding</keyword>
<reference evidence="2 3" key="1">
    <citation type="submission" date="2020-08" db="EMBL/GenBank/DDBJ databases">
        <title>Genome public.</title>
        <authorList>
            <person name="Liu C."/>
            <person name="Sun Q."/>
        </authorList>
    </citation>
    <scope>NUCLEOTIDE SEQUENCE [LARGE SCALE GENOMIC DNA]</scope>
    <source>
        <strain evidence="2 3">NSJ-10</strain>
    </source>
</reference>
<dbReference type="GO" id="GO:0003677">
    <property type="term" value="F:DNA binding"/>
    <property type="evidence" value="ECO:0007669"/>
    <property type="project" value="UniProtKB-KW"/>
</dbReference>
<dbReference type="GO" id="GO:0005829">
    <property type="term" value="C:cytosol"/>
    <property type="evidence" value="ECO:0007669"/>
    <property type="project" value="TreeGrafter"/>
</dbReference>
<dbReference type="AlphaFoldDB" id="A0A8I0AIJ5"/>
<dbReference type="SUPFAM" id="SSF46785">
    <property type="entry name" value="Winged helix' DNA-binding domain"/>
    <property type="match status" value="1"/>
</dbReference>
<proteinExistence type="predicted"/>
<comment type="caution">
    <text evidence="2">The sequence shown here is derived from an EMBL/GenBank/DDBJ whole genome shotgun (WGS) entry which is preliminary data.</text>
</comment>
<keyword evidence="3" id="KW-1185">Reference proteome</keyword>
<dbReference type="InterPro" id="IPR000944">
    <property type="entry name" value="Tscrpt_reg_Rrf2"/>
</dbReference>
<dbReference type="Gene3D" id="1.10.10.10">
    <property type="entry name" value="Winged helix-like DNA-binding domain superfamily/Winged helix DNA-binding domain"/>
    <property type="match status" value="1"/>
</dbReference>
<dbReference type="PROSITE" id="PS51197">
    <property type="entry name" value="HTH_RRF2_2"/>
    <property type="match status" value="1"/>
</dbReference>
<dbReference type="InterPro" id="IPR036390">
    <property type="entry name" value="WH_DNA-bd_sf"/>
</dbReference>
<accession>A0A8I0AIJ5</accession>
<dbReference type="NCBIfam" id="TIGR00738">
    <property type="entry name" value="rrf2_super"/>
    <property type="match status" value="1"/>
</dbReference>
<name>A0A8I0AIJ5_9FIRM</name>
<dbReference type="EMBL" id="JACOOX010000002">
    <property type="protein sequence ID" value="MBC5662117.1"/>
    <property type="molecule type" value="Genomic_DNA"/>
</dbReference>
<evidence type="ECO:0000313" key="2">
    <source>
        <dbReference type="EMBL" id="MBC5662117.1"/>
    </source>
</evidence>
<dbReference type="Pfam" id="PF02082">
    <property type="entry name" value="Rrf2"/>
    <property type="match status" value="1"/>
</dbReference>
<gene>
    <name evidence="2" type="ORF">H8S09_04280</name>
</gene>
<dbReference type="InterPro" id="IPR030489">
    <property type="entry name" value="TR_Rrf2-type_CS"/>
</dbReference>
<dbReference type="PROSITE" id="PS01332">
    <property type="entry name" value="HTH_RRF2_1"/>
    <property type="match status" value="1"/>
</dbReference>
<protein>
    <submittedName>
        <fullName evidence="2">Rrf2 family transcriptional regulator</fullName>
    </submittedName>
</protein>
<evidence type="ECO:0000313" key="3">
    <source>
        <dbReference type="Proteomes" id="UP000615234"/>
    </source>
</evidence>
<dbReference type="InterPro" id="IPR036388">
    <property type="entry name" value="WH-like_DNA-bd_sf"/>
</dbReference>
<sequence>MKISTKGRYALRLMIYIAANSNGKPVSIKDVAKNEDISDKYLEQIISILNSGGLVRSVRGPQGGYLLRKAPEDITVGAVLRLTEGTLAPVACVEEDAPECERESICSTYNLWKRLYSAICSVVDTTTIADLCNSRPEAGDEYCI</sequence>
<dbReference type="PANTHER" id="PTHR33221">
    <property type="entry name" value="WINGED HELIX-TURN-HELIX TRANSCRIPTIONAL REGULATOR, RRF2 FAMILY"/>
    <property type="match status" value="1"/>
</dbReference>
<dbReference type="RefSeq" id="WP_118615380.1">
    <property type="nucleotide sequence ID" value="NZ_JACOOX010000002.1"/>
</dbReference>
<organism evidence="2 3">
    <name type="scientific">Coprococcus hominis</name>
    <name type="common">ex Liu et al. 2022</name>
    <dbReference type="NCBI Taxonomy" id="2763039"/>
    <lineage>
        <taxon>Bacteria</taxon>
        <taxon>Bacillati</taxon>
        <taxon>Bacillota</taxon>
        <taxon>Clostridia</taxon>
        <taxon>Lachnospirales</taxon>
        <taxon>Lachnospiraceae</taxon>
        <taxon>Coprococcus</taxon>
    </lineage>
</organism>
<dbReference type="Proteomes" id="UP000615234">
    <property type="component" value="Unassembled WGS sequence"/>
</dbReference>
<dbReference type="PANTHER" id="PTHR33221:SF5">
    <property type="entry name" value="HTH-TYPE TRANSCRIPTIONAL REGULATOR ISCR"/>
    <property type="match status" value="1"/>
</dbReference>
<evidence type="ECO:0000256" key="1">
    <source>
        <dbReference type="ARBA" id="ARBA00023125"/>
    </source>
</evidence>
<dbReference type="GO" id="GO:0003700">
    <property type="term" value="F:DNA-binding transcription factor activity"/>
    <property type="evidence" value="ECO:0007669"/>
    <property type="project" value="TreeGrafter"/>
</dbReference>